<comment type="caution">
    <text evidence="1">The sequence shown here is derived from an EMBL/GenBank/DDBJ whole genome shotgun (WGS) entry which is preliminary data.</text>
</comment>
<dbReference type="Proteomes" id="UP000287651">
    <property type="component" value="Unassembled WGS sequence"/>
</dbReference>
<protein>
    <submittedName>
        <fullName evidence="1">Uncharacterized protein</fullName>
    </submittedName>
</protein>
<reference evidence="1 2" key="1">
    <citation type="journal article" date="2014" name="Agronomy (Basel)">
        <title>A Draft Genome Sequence for Ensete ventricosum, the Drought-Tolerant Tree Against Hunger.</title>
        <authorList>
            <person name="Harrison J."/>
            <person name="Moore K.A."/>
            <person name="Paszkiewicz K."/>
            <person name="Jones T."/>
            <person name="Grant M."/>
            <person name="Ambacheew D."/>
            <person name="Muzemil S."/>
            <person name="Studholme D.J."/>
        </authorList>
    </citation>
    <scope>NUCLEOTIDE SEQUENCE [LARGE SCALE GENOMIC DNA]</scope>
</reference>
<gene>
    <name evidence="1" type="ORF">B296_00030164</name>
</gene>
<proteinExistence type="predicted"/>
<evidence type="ECO:0000313" key="2">
    <source>
        <dbReference type="Proteomes" id="UP000287651"/>
    </source>
</evidence>
<dbReference type="EMBL" id="AMZH03005162">
    <property type="protein sequence ID" value="RRT67104.1"/>
    <property type="molecule type" value="Genomic_DNA"/>
</dbReference>
<dbReference type="AlphaFoldDB" id="A0A444GCL7"/>
<accession>A0A444GCL7</accession>
<organism evidence="1 2">
    <name type="scientific">Ensete ventricosum</name>
    <name type="common">Abyssinian banana</name>
    <name type="synonym">Musa ensete</name>
    <dbReference type="NCBI Taxonomy" id="4639"/>
    <lineage>
        <taxon>Eukaryota</taxon>
        <taxon>Viridiplantae</taxon>
        <taxon>Streptophyta</taxon>
        <taxon>Embryophyta</taxon>
        <taxon>Tracheophyta</taxon>
        <taxon>Spermatophyta</taxon>
        <taxon>Magnoliopsida</taxon>
        <taxon>Liliopsida</taxon>
        <taxon>Zingiberales</taxon>
        <taxon>Musaceae</taxon>
        <taxon>Ensete</taxon>
    </lineage>
</organism>
<evidence type="ECO:0000313" key="1">
    <source>
        <dbReference type="EMBL" id="RRT67104.1"/>
    </source>
</evidence>
<sequence length="102" mass="10483">MCLSVAEEDEVLSLNGGGSCIWEACDSGGKCTQKLHLQICMLVAKEASVLGIDGGGSNREATEAEVALGLHEGVWGVGFASERPTGASVLTRSGLSSHHLKA</sequence>
<name>A0A444GCL7_ENSVE</name>